<evidence type="ECO:0000313" key="2">
    <source>
        <dbReference type="Proteomes" id="UP000290567"/>
    </source>
</evidence>
<dbReference type="OrthoDB" id="2185144at2"/>
<reference evidence="2" key="1">
    <citation type="submission" date="2019-02" db="EMBL/GenBank/DDBJ databases">
        <title>Draft genome sequence of Enterococcus sp. Gos25-1.</title>
        <authorList>
            <person name="Tanaka N."/>
            <person name="Shiwa Y."/>
            <person name="Fujita N."/>
        </authorList>
    </citation>
    <scope>NUCLEOTIDE SEQUENCE [LARGE SCALE GENOMIC DNA]</scope>
    <source>
        <strain evidence="2">Gos25-1</strain>
    </source>
</reference>
<dbReference type="EMBL" id="BJCC01000031">
    <property type="protein sequence ID" value="GCF95274.1"/>
    <property type="molecule type" value="Genomic_DNA"/>
</dbReference>
<comment type="caution">
    <text evidence="1">The sequence shown here is derived from an EMBL/GenBank/DDBJ whole genome shotgun (WGS) entry which is preliminary data.</text>
</comment>
<proteinExistence type="predicted"/>
<name>A0A4P5PEY7_9ENTE</name>
<dbReference type="Proteomes" id="UP000290567">
    <property type="component" value="Unassembled WGS sequence"/>
</dbReference>
<gene>
    <name evidence="1" type="ORF">NRIC_31650</name>
</gene>
<sequence length="224" mass="25153">MQKKQVSIPFYCVNSQVLWKEEAAVEHAVLIDQKIAELGIDAIFTACARDIAKINQATNRLLLGVVFEEHSIKELERLKKEGADLLILDQTGSSDQLKKVLKAAQALQYLTLLRTENPYDLSAALLDHLDILKWKFANKRAAETIFNDPSAEQKQLIRQLKKDYPQLSIIYGADAISANTVLNGLLAGMDGVGEVDCTESTHKTRREMLKLVHDYKNVQTFLNS</sequence>
<organism evidence="1 2">
    <name type="scientific">Enterococcus florum</name>
    <dbReference type="NCBI Taxonomy" id="2480627"/>
    <lineage>
        <taxon>Bacteria</taxon>
        <taxon>Bacillati</taxon>
        <taxon>Bacillota</taxon>
        <taxon>Bacilli</taxon>
        <taxon>Lactobacillales</taxon>
        <taxon>Enterococcaceae</taxon>
        <taxon>Enterococcus</taxon>
    </lineage>
</organism>
<evidence type="ECO:0000313" key="1">
    <source>
        <dbReference type="EMBL" id="GCF95274.1"/>
    </source>
</evidence>
<protein>
    <submittedName>
        <fullName evidence="1">Uncharacterized protein</fullName>
    </submittedName>
</protein>
<dbReference type="AlphaFoldDB" id="A0A4P5PEY7"/>
<dbReference type="RefSeq" id="WP_146623674.1">
    <property type="nucleotide sequence ID" value="NZ_BJCC01000031.1"/>
</dbReference>
<accession>A0A4P5PEY7</accession>
<keyword evidence="2" id="KW-1185">Reference proteome</keyword>